<feature type="region of interest" description="Disordered" evidence="1">
    <location>
        <begin position="1"/>
        <end position="78"/>
    </location>
</feature>
<dbReference type="EMBL" id="JBBNAG010000008">
    <property type="protein sequence ID" value="KAK9111679.1"/>
    <property type="molecule type" value="Genomic_DNA"/>
</dbReference>
<name>A0AAP0IAA0_9MAGN</name>
<comment type="caution">
    <text evidence="2">The sequence shown here is derived from an EMBL/GenBank/DDBJ whole genome shotgun (WGS) entry which is preliminary data.</text>
</comment>
<keyword evidence="3" id="KW-1185">Reference proteome</keyword>
<dbReference type="Proteomes" id="UP001419268">
    <property type="component" value="Unassembled WGS sequence"/>
</dbReference>
<feature type="compositionally biased region" description="Acidic residues" evidence="1">
    <location>
        <begin position="45"/>
        <end position="65"/>
    </location>
</feature>
<protein>
    <submittedName>
        <fullName evidence="2">Uncharacterized protein</fullName>
    </submittedName>
</protein>
<feature type="compositionally biased region" description="Polar residues" evidence="1">
    <location>
        <begin position="14"/>
        <end position="38"/>
    </location>
</feature>
<dbReference type="AlphaFoldDB" id="A0AAP0IAA0"/>
<evidence type="ECO:0000313" key="3">
    <source>
        <dbReference type="Proteomes" id="UP001419268"/>
    </source>
</evidence>
<organism evidence="2 3">
    <name type="scientific">Stephania cephalantha</name>
    <dbReference type="NCBI Taxonomy" id="152367"/>
    <lineage>
        <taxon>Eukaryota</taxon>
        <taxon>Viridiplantae</taxon>
        <taxon>Streptophyta</taxon>
        <taxon>Embryophyta</taxon>
        <taxon>Tracheophyta</taxon>
        <taxon>Spermatophyta</taxon>
        <taxon>Magnoliopsida</taxon>
        <taxon>Ranunculales</taxon>
        <taxon>Menispermaceae</taxon>
        <taxon>Menispermoideae</taxon>
        <taxon>Cissampelideae</taxon>
        <taxon>Stephania</taxon>
    </lineage>
</organism>
<accession>A0AAP0IAA0</accession>
<gene>
    <name evidence="2" type="ORF">Scep_019198</name>
</gene>
<evidence type="ECO:0000313" key="2">
    <source>
        <dbReference type="EMBL" id="KAK9111679.1"/>
    </source>
</evidence>
<proteinExistence type="predicted"/>
<reference evidence="2 3" key="1">
    <citation type="submission" date="2024-01" db="EMBL/GenBank/DDBJ databases">
        <title>Genome assemblies of Stephania.</title>
        <authorList>
            <person name="Yang L."/>
        </authorList>
    </citation>
    <scope>NUCLEOTIDE SEQUENCE [LARGE SCALE GENOMIC DNA]</scope>
    <source>
        <strain evidence="2">JXDWG</strain>
        <tissue evidence="2">Leaf</tissue>
    </source>
</reference>
<sequence length="162" mass="18959">MSRNSNVGVRIRCPQSSTYEASPSSCDSHSQSITRSFNQQQREQQEEEEEQEEEEQEEEQEDQQDEQQQRKKIGPTKLPSLARKKKALVTFNDRNQPIGENANVFSSFLESCHVKWCQLLCQIGANSREIIRKEYESLLRLDFYFLYKSIKSTIFDCVSFSM</sequence>
<evidence type="ECO:0000256" key="1">
    <source>
        <dbReference type="SAM" id="MobiDB-lite"/>
    </source>
</evidence>